<dbReference type="GO" id="GO:0009003">
    <property type="term" value="F:signal peptidase activity"/>
    <property type="evidence" value="ECO:0007669"/>
    <property type="project" value="UniProtKB-EC"/>
</dbReference>
<reference evidence="7 8" key="1">
    <citation type="submission" date="2021-08" db="EMBL/GenBank/DDBJ databases">
        <title>Genome sequence analysis of Clostridium chauvoei strains of European origin and evaluation of typing options for outbreak investigations.</title>
        <authorList>
            <person name="Abdel-Glil M."/>
            <person name="Thomas P."/>
            <person name="Seyboldt C."/>
        </authorList>
    </citation>
    <scope>NUCLEOTIDE SEQUENCE [LARGE SCALE GENOMIC DNA]</scope>
    <source>
        <strain evidence="7 8">S0260-09</strain>
    </source>
</reference>
<dbReference type="EC" id="3.4.21.89" evidence="5"/>
<keyword evidence="7" id="KW-0378">Hydrolase</keyword>
<dbReference type="CDD" id="cd06530">
    <property type="entry name" value="S26_SPase_I"/>
    <property type="match status" value="1"/>
</dbReference>
<dbReference type="InterPro" id="IPR019533">
    <property type="entry name" value="Peptidase_S26"/>
</dbReference>
<organism evidence="7 8">
    <name type="scientific">Clostridium chauvoei</name>
    <dbReference type="NCBI Taxonomy" id="46867"/>
    <lineage>
        <taxon>Bacteria</taxon>
        <taxon>Bacillati</taxon>
        <taxon>Bacillota</taxon>
        <taxon>Clostridia</taxon>
        <taxon>Eubacteriales</taxon>
        <taxon>Clostridiaceae</taxon>
        <taxon>Clostridium</taxon>
    </lineage>
</organism>
<evidence type="ECO:0000313" key="8">
    <source>
        <dbReference type="Proteomes" id="UP000775179"/>
    </source>
</evidence>
<protein>
    <recommendedName>
        <fullName evidence="5">Signal peptidase I</fullName>
        <ecNumber evidence="5">3.4.21.89</ecNumber>
    </recommendedName>
</protein>
<accession>A0ABD4RFH1</accession>
<feature type="transmembrane region" description="Helical" evidence="6">
    <location>
        <begin position="139"/>
        <end position="157"/>
    </location>
</feature>
<evidence type="ECO:0000256" key="3">
    <source>
        <dbReference type="ARBA" id="ARBA00022989"/>
    </source>
</evidence>
<evidence type="ECO:0000313" key="7">
    <source>
        <dbReference type="EMBL" id="MBX7289928.1"/>
    </source>
</evidence>
<evidence type="ECO:0000256" key="2">
    <source>
        <dbReference type="ARBA" id="ARBA00022692"/>
    </source>
</evidence>
<name>A0ABD4RFH1_9CLOT</name>
<evidence type="ECO:0000256" key="6">
    <source>
        <dbReference type="SAM" id="Phobius"/>
    </source>
</evidence>
<proteinExistence type="predicted"/>
<feature type="transmembrane region" description="Helical" evidence="6">
    <location>
        <begin position="12"/>
        <end position="31"/>
    </location>
</feature>
<evidence type="ECO:0000256" key="1">
    <source>
        <dbReference type="ARBA" id="ARBA00004370"/>
    </source>
</evidence>
<dbReference type="PANTHER" id="PTHR10806">
    <property type="entry name" value="SIGNAL PEPTIDASE COMPLEX CATALYTIC SUBUNIT SEC11"/>
    <property type="match status" value="1"/>
</dbReference>
<keyword evidence="2 6" id="KW-0812">Transmembrane</keyword>
<sequence length="172" mass="18840">MKNKTVKFIGNCIFYFVLIAIVFILITPKIFGYSLYSVLSGSMTGAISTGSVVAVKAIDPKEIKTSDVITFKTDGGSIATHRVIDLTDDNGLAFVTKGDANENIDPVPIKSANVIGKVIFHIPVIGYFIVFIQNNMDKLLILVPTIFVILIGIKVFIDKKKKSNNEIKSEEL</sequence>
<dbReference type="GO" id="GO:0004252">
    <property type="term" value="F:serine-type endopeptidase activity"/>
    <property type="evidence" value="ECO:0007669"/>
    <property type="project" value="UniProtKB-UniRule"/>
</dbReference>
<dbReference type="EMBL" id="JAIFTX010000004">
    <property type="protein sequence ID" value="MBX7289928.1"/>
    <property type="molecule type" value="Genomic_DNA"/>
</dbReference>
<comment type="subcellular location">
    <subcellularLocation>
        <location evidence="1">Membrane</location>
    </subcellularLocation>
</comment>
<gene>
    <name evidence="7" type="ORF">K4H94_02535</name>
</gene>
<comment type="caution">
    <text evidence="7">The sequence shown here is derived from an EMBL/GenBank/DDBJ whole genome shotgun (WGS) entry which is preliminary data.</text>
</comment>
<dbReference type="GeneID" id="66300796"/>
<keyword evidence="4 6" id="KW-0472">Membrane</keyword>
<dbReference type="Proteomes" id="UP000775179">
    <property type="component" value="Unassembled WGS sequence"/>
</dbReference>
<dbReference type="GO" id="GO:0006465">
    <property type="term" value="P:signal peptide processing"/>
    <property type="evidence" value="ECO:0007669"/>
    <property type="project" value="UniProtKB-UniRule"/>
</dbReference>
<dbReference type="NCBIfam" id="TIGR02228">
    <property type="entry name" value="sigpep_I_arch"/>
    <property type="match status" value="1"/>
</dbReference>
<evidence type="ECO:0000256" key="5">
    <source>
        <dbReference type="NCBIfam" id="TIGR02228"/>
    </source>
</evidence>
<dbReference type="InterPro" id="IPR001733">
    <property type="entry name" value="Peptidase_S26B"/>
</dbReference>
<dbReference type="PANTHER" id="PTHR10806:SF6">
    <property type="entry name" value="SIGNAL PEPTIDASE COMPLEX CATALYTIC SUBUNIT SEC11"/>
    <property type="match status" value="1"/>
</dbReference>
<dbReference type="SUPFAM" id="SSF51306">
    <property type="entry name" value="LexA/Signal peptidase"/>
    <property type="match status" value="1"/>
</dbReference>
<dbReference type="RefSeq" id="WP_021874784.1">
    <property type="nucleotide sequence ID" value="NZ_CP018624.1"/>
</dbReference>
<keyword evidence="3 6" id="KW-1133">Transmembrane helix</keyword>
<dbReference type="GO" id="GO:0016020">
    <property type="term" value="C:membrane"/>
    <property type="evidence" value="ECO:0007669"/>
    <property type="project" value="UniProtKB-SubCell"/>
</dbReference>
<feature type="transmembrane region" description="Helical" evidence="6">
    <location>
        <begin position="114"/>
        <end position="133"/>
    </location>
</feature>
<dbReference type="KEGG" id="cchv:BTM20_02880"/>
<dbReference type="AlphaFoldDB" id="A0ABD4RFH1"/>
<dbReference type="InterPro" id="IPR036286">
    <property type="entry name" value="LexA/Signal_pep-like_sf"/>
</dbReference>
<evidence type="ECO:0000256" key="4">
    <source>
        <dbReference type="ARBA" id="ARBA00023136"/>
    </source>
</evidence>